<dbReference type="InterPro" id="IPR002611">
    <property type="entry name" value="IstB_ATP-bd"/>
</dbReference>
<evidence type="ECO:0000313" key="2">
    <source>
        <dbReference type="EMBL" id="TCP65137.1"/>
    </source>
</evidence>
<proteinExistence type="predicted"/>
<gene>
    <name evidence="2" type="ORF">EDD73_10615</name>
</gene>
<evidence type="ECO:0000313" key="3">
    <source>
        <dbReference type="Proteomes" id="UP000294813"/>
    </source>
</evidence>
<name>A0A4R2RRN3_9FIRM</name>
<dbReference type="InterPro" id="IPR027417">
    <property type="entry name" value="P-loop_NTPase"/>
</dbReference>
<dbReference type="AlphaFoldDB" id="A0A4R2RRN3"/>
<dbReference type="RefSeq" id="WP_264672910.1">
    <property type="nucleotide sequence ID" value="NZ_JAOQNU010000006.1"/>
</dbReference>
<accession>A0A4R2RRN3</accession>
<dbReference type="Proteomes" id="UP000294813">
    <property type="component" value="Unassembled WGS sequence"/>
</dbReference>
<organism evidence="2 3">
    <name type="scientific">Heliophilum fasciatum</name>
    <dbReference type="NCBI Taxonomy" id="35700"/>
    <lineage>
        <taxon>Bacteria</taxon>
        <taxon>Bacillati</taxon>
        <taxon>Bacillota</taxon>
        <taxon>Clostridia</taxon>
        <taxon>Eubacteriales</taxon>
        <taxon>Heliobacteriaceae</taxon>
        <taxon>Heliophilum</taxon>
    </lineage>
</organism>
<dbReference type="GO" id="GO:0005524">
    <property type="term" value="F:ATP binding"/>
    <property type="evidence" value="ECO:0007669"/>
    <property type="project" value="InterPro"/>
</dbReference>
<feature type="domain" description="IstB-like ATP-binding" evidence="1">
    <location>
        <begin position="2"/>
        <end position="67"/>
    </location>
</feature>
<protein>
    <submittedName>
        <fullName evidence="2">IstB-like ATP binding protein</fullName>
    </submittedName>
</protein>
<evidence type="ECO:0000259" key="1">
    <source>
        <dbReference type="Pfam" id="PF01695"/>
    </source>
</evidence>
<sequence length="94" mass="10828">MDLFEIIEARTRKGAMIFSTQFDPRGWYDRIGTPEDGTVSEAIIDRIKHNAYEILIDGKVSMRERHGLNSNKSGDKVTLSLRNTHIELETFFVK</sequence>
<reference evidence="2 3" key="1">
    <citation type="submission" date="2019-03" db="EMBL/GenBank/DDBJ databases">
        <title>Genomic Encyclopedia of Type Strains, Phase IV (KMG-IV): sequencing the most valuable type-strain genomes for metagenomic binning, comparative biology and taxonomic classification.</title>
        <authorList>
            <person name="Goeker M."/>
        </authorList>
    </citation>
    <scope>NUCLEOTIDE SEQUENCE [LARGE SCALE GENOMIC DNA]</scope>
    <source>
        <strain evidence="2 3">DSM 11170</strain>
    </source>
</reference>
<dbReference type="EMBL" id="SLXT01000006">
    <property type="protein sequence ID" value="TCP65137.1"/>
    <property type="molecule type" value="Genomic_DNA"/>
</dbReference>
<dbReference type="Gene3D" id="3.40.50.300">
    <property type="entry name" value="P-loop containing nucleotide triphosphate hydrolases"/>
    <property type="match status" value="1"/>
</dbReference>
<dbReference type="Pfam" id="PF01695">
    <property type="entry name" value="IstB_IS21"/>
    <property type="match status" value="1"/>
</dbReference>
<keyword evidence="3" id="KW-1185">Reference proteome</keyword>
<comment type="caution">
    <text evidence="2">The sequence shown here is derived from an EMBL/GenBank/DDBJ whole genome shotgun (WGS) entry which is preliminary data.</text>
</comment>